<dbReference type="InterPro" id="IPR021508">
    <property type="entry name" value="Gp17-like"/>
</dbReference>
<keyword evidence="2" id="KW-1185">Reference proteome</keyword>
<comment type="caution">
    <text evidence="1">The sequence shown here is derived from an EMBL/GenBank/DDBJ whole genome shotgun (WGS) entry which is preliminary data.</text>
</comment>
<sequence>MIEPSLALQTAVGDALAATAGVVAHVAPERIRAGVIRPETMPAILLGAGNVDVLGRASGGQVVAEVRMMLHLWAVDDGSDVAQEIAGAVLLALMDAPPAEGFAFDEWERPALAWVPEALALAGVLPEVCKEPVGLVLVA</sequence>
<dbReference type="Proteomes" id="UP001243846">
    <property type="component" value="Unassembled WGS sequence"/>
</dbReference>
<evidence type="ECO:0000313" key="1">
    <source>
        <dbReference type="EMBL" id="MDN3711711.1"/>
    </source>
</evidence>
<dbReference type="RefSeq" id="WP_377685898.1">
    <property type="nucleotide sequence ID" value="NZ_JBHMDZ010000013.1"/>
</dbReference>
<organism evidence="1 2">
    <name type="scientific">Paracoccus cavernae</name>
    <dbReference type="NCBI Taxonomy" id="1571207"/>
    <lineage>
        <taxon>Bacteria</taxon>
        <taxon>Pseudomonadati</taxon>
        <taxon>Pseudomonadota</taxon>
        <taxon>Alphaproteobacteria</taxon>
        <taxon>Rhodobacterales</taxon>
        <taxon>Paracoccaceae</taxon>
        <taxon>Paracoccus</taxon>
    </lineage>
</organism>
<dbReference type="Pfam" id="PF11367">
    <property type="entry name" value="Tail_completion_gp17"/>
    <property type="match status" value="1"/>
</dbReference>
<proteinExistence type="predicted"/>
<evidence type="ECO:0000313" key="2">
    <source>
        <dbReference type="Proteomes" id="UP001243846"/>
    </source>
</evidence>
<gene>
    <name evidence="1" type="ORF">QWZ10_07445</name>
</gene>
<reference evidence="2" key="1">
    <citation type="journal article" date="2019" name="Int. J. Syst. Evol. Microbiol.">
        <title>The Global Catalogue of Microorganisms (GCM) 10K type strain sequencing project: providing services to taxonomists for standard genome sequencing and annotation.</title>
        <authorList>
            <consortium name="The Broad Institute Genomics Platform"/>
            <consortium name="The Broad Institute Genome Sequencing Center for Infectious Disease"/>
            <person name="Wu L."/>
            <person name="Ma J."/>
        </authorList>
    </citation>
    <scope>NUCLEOTIDE SEQUENCE [LARGE SCALE GENOMIC DNA]</scope>
    <source>
        <strain evidence="2">CECT 8482</strain>
    </source>
</reference>
<name>A0ABT8D714_9RHOB</name>
<accession>A0ABT8D714</accession>
<dbReference type="EMBL" id="JAUFRC010000001">
    <property type="protein sequence ID" value="MDN3711711.1"/>
    <property type="molecule type" value="Genomic_DNA"/>
</dbReference>
<dbReference type="InterPro" id="IPR053745">
    <property type="entry name" value="Viral_Tail_Comp_sf"/>
</dbReference>
<protein>
    <submittedName>
        <fullName evidence="1">DUF3168 domain-containing protein</fullName>
    </submittedName>
</protein>
<dbReference type="Gene3D" id="3.30.2000.30">
    <property type="match status" value="1"/>
</dbReference>